<comment type="caution">
    <text evidence="2">The sequence shown here is derived from an EMBL/GenBank/DDBJ whole genome shotgun (WGS) entry which is preliminary data.</text>
</comment>
<feature type="domain" description="Integrase core" evidence="1">
    <location>
        <begin position="36"/>
        <end position="61"/>
    </location>
</feature>
<accession>A0ABN8PVM1</accession>
<proteinExistence type="predicted"/>
<dbReference type="PANTHER" id="PTHR46791">
    <property type="entry name" value="EXPRESSED PROTEIN"/>
    <property type="match status" value="1"/>
</dbReference>
<gene>
    <name evidence="2" type="ORF">PEVE_00000318</name>
</gene>
<dbReference type="EMBL" id="CALNXI010001005">
    <property type="protein sequence ID" value="CAH3151169.1"/>
    <property type="molecule type" value="Genomic_DNA"/>
</dbReference>
<dbReference type="Pfam" id="PF24764">
    <property type="entry name" value="rva_4"/>
    <property type="match status" value="2"/>
</dbReference>
<dbReference type="InterPro" id="IPR058913">
    <property type="entry name" value="Integrase_dom_put"/>
</dbReference>
<dbReference type="Proteomes" id="UP001159427">
    <property type="component" value="Unassembled WGS sequence"/>
</dbReference>
<organism evidence="2 3">
    <name type="scientific">Porites evermanni</name>
    <dbReference type="NCBI Taxonomy" id="104178"/>
    <lineage>
        <taxon>Eukaryota</taxon>
        <taxon>Metazoa</taxon>
        <taxon>Cnidaria</taxon>
        <taxon>Anthozoa</taxon>
        <taxon>Hexacorallia</taxon>
        <taxon>Scleractinia</taxon>
        <taxon>Fungiina</taxon>
        <taxon>Poritidae</taxon>
        <taxon>Porites</taxon>
    </lineage>
</organism>
<protein>
    <recommendedName>
        <fullName evidence="1">Integrase core domain-containing protein</fullName>
    </recommendedName>
</protein>
<reference evidence="2 3" key="1">
    <citation type="submission" date="2022-05" db="EMBL/GenBank/DDBJ databases">
        <authorList>
            <consortium name="Genoscope - CEA"/>
            <person name="William W."/>
        </authorList>
    </citation>
    <scope>NUCLEOTIDE SEQUENCE [LARGE SCALE GENOMIC DNA]</scope>
</reference>
<evidence type="ECO:0000313" key="3">
    <source>
        <dbReference type="Proteomes" id="UP001159427"/>
    </source>
</evidence>
<evidence type="ECO:0000313" key="2">
    <source>
        <dbReference type="EMBL" id="CAH3151169.1"/>
    </source>
</evidence>
<name>A0ABN8PVM1_9CNID</name>
<sequence length="121" mass="13366">MKGFLLGQGVTSLWRTDPGGILLRTSQLNIANRRHYSIPGPKSLWHLNGNHKLIRWGFVIHVLHLFLNAVQEFGFPSRVRGDQGTDNVEVARGMISHPSRGPGGGSFIAGISCHNQGIERF</sequence>
<keyword evidence="3" id="KW-1185">Reference proteome</keyword>
<dbReference type="PANTHER" id="PTHR46791:SF5">
    <property type="entry name" value="CLR5 DOMAIN-CONTAINING PROTEIN-RELATED"/>
    <property type="match status" value="1"/>
</dbReference>
<feature type="domain" description="Integrase core" evidence="1">
    <location>
        <begin position="62"/>
        <end position="120"/>
    </location>
</feature>
<evidence type="ECO:0000259" key="1">
    <source>
        <dbReference type="Pfam" id="PF24764"/>
    </source>
</evidence>